<name>A0A238XTP5_9BACT</name>
<evidence type="ECO:0000256" key="10">
    <source>
        <dbReference type="HAMAP-Rule" id="MF_01820"/>
    </source>
</evidence>
<comment type="similarity">
    <text evidence="10">Belongs to the TRAFAC class YlqF/YawG GTPase family. RsgA subfamily.</text>
</comment>
<feature type="binding site" evidence="10">
    <location>
        <position position="289"/>
    </location>
    <ligand>
        <name>Zn(2+)</name>
        <dbReference type="ChEBI" id="CHEBI:29105"/>
    </ligand>
</feature>
<dbReference type="GO" id="GO:0005737">
    <property type="term" value="C:cytoplasm"/>
    <property type="evidence" value="ECO:0007669"/>
    <property type="project" value="UniProtKB-SubCell"/>
</dbReference>
<keyword evidence="6 10" id="KW-0378">Hydrolase</keyword>
<dbReference type="PROSITE" id="PS51721">
    <property type="entry name" value="G_CP"/>
    <property type="match status" value="1"/>
</dbReference>
<dbReference type="GO" id="GO:0005525">
    <property type="term" value="F:GTP binding"/>
    <property type="evidence" value="ECO:0007669"/>
    <property type="project" value="UniProtKB-UniRule"/>
</dbReference>
<dbReference type="PROSITE" id="PS50936">
    <property type="entry name" value="ENGC_GTPASE"/>
    <property type="match status" value="1"/>
</dbReference>
<dbReference type="Gene3D" id="1.10.40.50">
    <property type="entry name" value="Probable gtpase engc, domain 3"/>
    <property type="match status" value="1"/>
</dbReference>
<evidence type="ECO:0000259" key="11">
    <source>
        <dbReference type="PROSITE" id="PS50936"/>
    </source>
</evidence>
<evidence type="ECO:0000259" key="12">
    <source>
        <dbReference type="PROSITE" id="PS51721"/>
    </source>
</evidence>
<evidence type="ECO:0000256" key="9">
    <source>
        <dbReference type="ARBA" id="ARBA00023134"/>
    </source>
</evidence>
<evidence type="ECO:0000256" key="3">
    <source>
        <dbReference type="ARBA" id="ARBA00022723"/>
    </source>
</evidence>
<proteinExistence type="inferred from homology"/>
<dbReference type="GO" id="GO:0042274">
    <property type="term" value="P:ribosomal small subunit biogenesis"/>
    <property type="evidence" value="ECO:0007669"/>
    <property type="project" value="UniProtKB-UniRule"/>
</dbReference>
<protein>
    <recommendedName>
        <fullName evidence="10">Small ribosomal subunit biogenesis GTPase RsgA</fullName>
        <ecNumber evidence="10">3.6.1.-</ecNumber>
    </recommendedName>
</protein>
<evidence type="ECO:0000256" key="7">
    <source>
        <dbReference type="ARBA" id="ARBA00022833"/>
    </source>
</evidence>
<dbReference type="SUPFAM" id="SSF52540">
    <property type="entry name" value="P-loop containing nucleoside triphosphate hydrolases"/>
    <property type="match status" value="1"/>
</dbReference>
<keyword evidence="1 10" id="KW-0963">Cytoplasm</keyword>
<evidence type="ECO:0000313" key="14">
    <source>
        <dbReference type="Proteomes" id="UP000198324"/>
    </source>
</evidence>
<dbReference type="AlphaFoldDB" id="A0A238XTP5"/>
<feature type="binding site" evidence="10">
    <location>
        <position position="282"/>
    </location>
    <ligand>
        <name>Zn(2+)</name>
        <dbReference type="ChEBI" id="CHEBI:29105"/>
    </ligand>
</feature>
<dbReference type="RefSeq" id="WP_089271211.1">
    <property type="nucleotide sequence ID" value="NZ_FZOC01000001.1"/>
</dbReference>
<dbReference type="EMBL" id="FZOC01000001">
    <property type="protein sequence ID" value="SNR62082.1"/>
    <property type="molecule type" value="Genomic_DNA"/>
</dbReference>
<dbReference type="InterPro" id="IPR004881">
    <property type="entry name" value="Ribosome_biogen_GTPase_RsgA"/>
</dbReference>
<feature type="domain" description="EngC GTPase" evidence="11">
    <location>
        <begin position="110"/>
        <end position="257"/>
    </location>
</feature>
<organism evidence="13 14">
    <name type="scientific">Humidesulfovibrio mexicanus</name>
    <dbReference type="NCBI Taxonomy" id="147047"/>
    <lineage>
        <taxon>Bacteria</taxon>
        <taxon>Pseudomonadati</taxon>
        <taxon>Thermodesulfobacteriota</taxon>
        <taxon>Desulfovibrionia</taxon>
        <taxon>Desulfovibrionales</taxon>
        <taxon>Desulfovibrionaceae</taxon>
        <taxon>Humidesulfovibrio</taxon>
    </lineage>
</organism>
<keyword evidence="3 10" id="KW-0479">Metal-binding</keyword>
<dbReference type="GO" id="GO:0046872">
    <property type="term" value="F:metal ion binding"/>
    <property type="evidence" value="ECO:0007669"/>
    <property type="project" value="UniProtKB-KW"/>
</dbReference>
<feature type="binding site" evidence="10">
    <location>
        <position position="287"/>
    </location>
    <ligand>
        <name>Zn(2+)</name>
        <dbReference type="ChEBI" id="CHEBI:29105"/>
    </ligand>
</feature>
<dbReference type="Pfam" id="PF03193">
    <property type="entry name" value="RsgA_GTPase"/>
    <property type="match status" value="1"/>
</dbReference>
<dbReference type="HAMAP" id="MF_01820">
    <property type="entry name" value="GTPase_RsgA"/>
    <property type="match status" value="1"/>
</dbReference>
<dbReference type="OrthoDB" id="9809485at2"/>
<dbReference type="CDD" id="cd01854">
    <property type="entry name" value="YjeQ_EngC"/>
    <property type="match status" value="1"/>
</dbReference>
<dbReference type="GO" id="GO:0019843">
    <property type="term" value="F:rRNA binding"/>
    <property type="evidence" value="ECO:0007669"/>
    <property type="project" value="UniProtKB-KW"/>
</dbReference>
<dbReference type="InterPro" id="IPR030378">
    <property type="entry name" value="G_CP_dom"/>
</dbReference>
<dbReference type="NCBIfam" id="TIGR00157">
    <property type="entry name" value="ribosome small subunit-dependent GTPase A"/>
    <property type="match status" value="1"/>
</dbReference>
<dbReference type="InterPro" id="IPR027417">
    <property type="entry name" value="P-loop_NTPase"/>
</dbReference>
<dbReference type="InterPro" id="IPR010914">
    <property type="entry name" value="RsgA_GTPase_dom"/>
</dbReference>
<keyword evidence="8 10" id="KW-0694">RNA-binding</keyword>
<dbReference type="PANTHER" id="PTHR32120:SF10">
    <property type="entry name" value="SMALL RIBOSOMAL SUBUNIT BIOGENESIS GTPASE RSGA"/>
    <property type="match status" value="1"/>
</dbReference>
<evidence type="ECO:0000256" key="6">
    <source>
        <dbReference type="ARBA" id="ARBA00022801"/>
    </source>
</evidence>
<comment type="function">
    <text evidence="10">One of several proteins that assist in the late maturation steps of the functional core of the 30S ribosomal subunit. Helps release RbfA from mature subunits. May play a role in the assembly of ribosomal proteins into the subunit. Circularly permuted GTPase that catalyzes slow GTP hydrolysis, GTPase activity is stimulated by the 30S ribosomal subunit.</text>
</comment>
<feature type="domain" description="CP-type G" evidence="12">
    <location>
        <begin position="99"/>
        <end position="259"/>
    </location>
</feature>
<dbReference type="GO" id="GO:0003924">
    <property type="term" value="F:GTPase activity"/>
    <property type="evidence" value="ECO:0007669"/>
    <property type="project" value="UniProtKB-UniRule"/>
</dbReference>
<keyword evidence="4 10" id="KW-0699">rRNA-binding</keyword>
<dbReference type="Proteomes" id="UP000198324">
    <property type="component" value="Unassembled WGS sequence"/>
</dbReference>
<feature type="binding site" evidence="10">
    <location>
        <position position="295"/>
    </location>
    <ligand>
        <name>Zn(2+)</name>
        <dbReference type="ChEBI" id="CHEBI:29105"/>
    </ligand>
</feature>
<keyword evidence="7 10" id="KW-0862">Zinc</keyword>
<keyword evidence="5 10" id="KW-0547">Nucleotide-binding</keyword>
<feature type="binding site" evidence="10">
    <location>
        <begin position="149"/>
        <end position="152"/>
    </location>
    <ligand>
        <name>GTP</name>
        <dbReference type="ChEBI" id="CHEBI:37565"/>
    </ligand>
</feature>
<keyword evidence="2 10" id="KW-0690">Ribosome biogenesis</keyword>
<dbReference type="Gene3D" id="3.40.50.300">
    <property type="entry name" value="P-loop containing nucleotide triphosphate hydrolases"/>
    <property type="match status" value="1"/>
</dbReference>
<evidence type="ECO:0000256" key="4">
    <source>
        <dbReference type="ARBA" id="ARBA00022730"/>
    </source>
</evidence>
<keyword evidence="14" id="KW-1185">Reference proteome</keyword>
<keyword evidence="9 10" id="KW-0342">GTP-binding</keyword>
<dbReference type="EC" id="3.6.1.-" evidence="10"/>
<evidence type="ECO:0000256" key="5">
    <source>
        <dbReference type="ARBA" id="ARBA00022741"/>
    </source>
</evidence>
<sequence length="351" mass="37912">MDLRQLGFEFWERNIGPIQMDEGCVPARVIAVDRGQCAVHDGIREVSAEPSGRLCYAVDDPAELPCVGDYVAIRRYNGGSAAIIEKVLPRRTFLRRRAAGSVSRVQMIAANVDVAFIVQACGYDFNPNRLERALVLALEGGVQPAALLAKADLAEPAELAQMLTEVQRITGAPAIAFSNVTGDGLDAVLQHIGPERTCCLLGSSGVGKTTLMNRLAGRELFRTAAVSATGEGTHTTTRRQLLMLENGGLLIDTPGMREFGLAVGEVGVGAAFDRFAQLAAACRFADCSHTTEPGCAVLAALACGELSRKRYENYLKLQKEAQHTASSVHQRRMKERAFSRHVKASKKIMEK</sequence>
<evidence type="ECO:0000256" key="2">
    <source>
        <dbReference type="ARBA" id="ARBA00022517"/>
    </source>
</evidence>
<gene>
    <name evidence="10" type="primary">rsgA</name>
    <name evidence="13" type="ORF">SAMN04488503_0417</name>
</gene>
<evidence type="ECO:0000313" key="13">
    <source>
        <dbReference type="EMBL" id="SNR62082.1"/>
    </source>
</evidence>
<reference evidence="13 14" key="1">
    <citation type="submission" date="2017-06" db="EMBL/GenBank/DDBJ databases">
        <authorList>
            <person name="Kim H.J."/>
            <person name="Triplett B.A."/>
        </authorList>
    </citation>
    <scope>NUCLEOTIDE SEQUENCE [LARGE SCALE GENOMIC DNA]</scope>
    <source>
        <strain evidence="13 14">DSM 13116</strain>
    </source>
</reference>
<evidence type="ECO:0000256" key="1">
    <source>
        <dbReference type="ARBA" id="ARBA00022490"/>
    </source>
</evidence>
<comment type="subcellular location">
    <subcellularLocation>
        <location evidence="10">Cytoplasm</location>
    </subcellularLocation>
</comment>
<comment type="cofactor">
    <cofactor evidence="10">
        <name>Zn(2+)</name>
        <dbReference type="ChEBI" id="CHEBI:29105"/>
    </cofactor>
    <text evidence="10">Binds 1 zinc ion per subunit.</text>
</comment>
<accession>A0A238XTP5</accession>
<comment type="subunit">
    <text evidence="10">Monomer. Associates with 30S ribosomal subunit, binds 16S rRNA.</text>
</comment>
<evidence type="ECO:0000256" key="8">
    <source>
        <dbReference type="ARBA" id="ARBA00022884"/>
    </source>
</evidence>
<dbReference type="PANTHER" id="PTHR32120">
    <property type="entry name" value="SMALL RIBOSOMAL SUBUNIT BIOGENESIS GTPASE RSGA"/>
    <property type="match status" value="1"/>
</dbReference>
<feature type="binding site" evidence="10">
    <location>
        <begin position="202"/>
        <end position="210"/>
    </location>
    <ligand>
        <name>GTP</name>
        <dbReference type="ChEBI" id="CHEBI:37565"/>
    </ligand>
</feature>